<accession>A0ABY5DHC4</accession>
<gene>
    <name evidence="11 13" type="primary">tmk</name>
    <name evidence="13" type="ORF">MMH89_02780</name>
</gene>
<keyword evidence="14" id="KW-1185">Reference proteome</keyword>
<dbReference type="PANTHER" id="PTHR10344:SF4">
    <property type="entry name" value="UMP-CMP KINASE 2, MITOCHONDRIAL"/>
    <property type="match status" value="1"/>
</dbReference>
<evidence type="ECO:0000256" key="8">
    <source>
        <dbReference type="ARBA" id="ARBA00022840"/>
    </source>
</evidence>
<dbReference type="HAMAP" id="MF_00165">
    <property type="entry name" value="Thymidylate_kinase"/>
    <property type="match status" value="1"/>
</dbReference>
<dbReference type="InterPro" id="IPR027417">
    <property type="entry name" value="P-loop_NTPase"/>
</dbReference>
<name>A0ABY5DHC4_9GAMM</name>
<evidence type="ECO:0000256" key="5">
    <source>
        <dbReference type="ARBA" id="ARBA00022727"/>
    </source>
</evidence>
<sequence>MGLHKGILISVEGIEGTGKTTLVARLKAHYAERNVQLLTTREPGGTPHAELVRNILKSNHSQMSAISELLLMFASRSLHLDDFIKPKLQAGEVVLVDRYVDASYAYQSGGRQIDIDKIAWLDNLVCGQYQPNIVILLTCKPDIAMQRVKKRAEALDRIEHEELSFFERAQQVYLERVQSRENSLIINSEIGSDLVFEKAVAHLDAYIL</sequence>
<organism evidence="13 14">
    <name type="scientific">Candidatus Comchoanobacter bicostacola</name>
    <dbReference type="NCBI Taxonomy" id="2919598"/>
    <lineage>
        <taxon>Bacteria</taxon>
        <taxon>Pseudomonadati</taxon>
        <taxon>Pseudomonadota</taxon>
        <taxon>Gammaproteobacteria</taxon>
        <taxon>Candidatus Comchoanobacterales</taxon>
        <taxon>Candidatus Comchoanobacteraceae</taxon>
        <taxon>Candidatus Comchoanobacter</taxon>
    </lineage>
</organism>
<dbReference type="SUPFAM" id="SSF52540">
    <property type="entry name" value="P-loop containing nucleoside triphosphate hydrolases"/>
    <property type="match status" value="1"/>
</dbReference>
<dbReference type="CDD" id="cd01672">
    <property type="entry name" value="TMPK"/>
    <property type="match status" value="1"/>
</dbReference>
<comment type="similarity">
    <text evidence="1 11">Belongs to the thymidylate kinase family.</text>
</comment>
<dbReference type="NCBIfam" id="TIGR00041">
    <property type="entry name" value="DTMP_kinase"/>
    <property type="match status" value="1"/>
</dbReference>
<keyword evidence="7 11" id="KW-0418">Kinase</keyword>
<dbReference type="Proteomes" id="UP001055955">
    <property type="component" value="Chromosome"/>
</dbReference>
<evidence type="ECO:0000313" key="14">
    <source>
        <dbReference type="Proteomes" id="UP001055955"/>
    </source>
</evidence>
<comment type="catalytic activity">
    <reaction evidence="10 11">
        <text>dTMP + ATP = dTDP + ADP</text>
        <dbReference type="Rhea" id="RHEA:13517"/>
        <dbReference type="ChEBI" id="CHEBI:30616"/>
        <dbReference type="ChEBI" id="CHEBI:58369"/>
        <dbReference type="ChEBI" id="CHEBI:63528"/>
        <dbReference type="ChEBI" id="CHEBI:456216"/>
        <dbReference type="EC" id="2.7.4.9"/>
    </reaction>
</comment>
<keyword evidence="5 11" id="KW-0545">Nucleotide biosynthesis</keyword>
<protein>
    <recommendedName>
        <fullName evidence="3 11">Thymidylate kinase</fullName>
        <ecNumber evidence="2 11">2.7.4.9</ecNumber>
    </recommendedName>
    <alternativeName>
        <fullName evidence="9 11">dTMP kinase</fullName>
    </alternativeName>
</protein>
<dbReference type="InterPro" id="IPR018094">
    <property type="entry name" value="Thymidylate_kinase"/>
</dbReference>
<dbReference type="EMBL" id="CP092900">
    <property type="protein sequence ID" value="UTC24148.1"/>
    <property type="molecule type" value="Genomic_DNA"/>
</dbReference>
<evidence type="ECO:0000256" key="3">
    <source>
        <dbReference type="ARBA" id="ARBA00017144"/>
    </source>
</evidence>
<reference evidence="13 14" key="1">
    <citation type="journal article" date="2022" name="Nat. Microbiol.">
        <title>The microbiome of a bacterivorous marine choanoflagellate contains a resource-demanding obligate bacterial associate.</title>
        <authorList>
            <person name="Needham D.M."/>
            <person name="Poirier C."/>
            <person name="Bachy C."/>
            <person name="George E.E."/>
            <person name="Wilken S."/>
            <person name="Yung C.C.M."/>
            <person name="Limardo A.J."/>
            <person name="Morando M."/>
            <person name="Sudek L."/>
            <person name="Malmstrom R.R."/>
            <person name="Keeling P.J."/>
            <person name="Santoro A.E."/>
            <person name="Worden A.Z."/>
        </authorList>
    </citation>
    <scope>NUCLEOTIDE SEQUENCE [LARGE SCALE GENOMIC DNA]</scope>
    <source>
        <strain evidence="13 14">Comchoano-1</strain>
    </source>
</reference>
<comment type="function">
    <text evidence="11">Phosphorylation of dTMP to form dTDP in both de novo and salvage pathways of dTTP synthesis.</text>
</comment>
<dbReference type="RefSeq" id="WP_258567932.1">
    <property type="nucleotide sequence ID" value="NZ_CP092900.1"/>
</dbReference>
<dbReference type="InterPro" id="IPR039430">
    <property type="entry name" value="Thymidylate_kin-like_dom"/>
</dbReference>
<feature type="binding site" evidence="11">
    <location>
        <begin position="13"/>
        <end position="20"/>
    </location>
    <ligand>
        <name>ATP</name>
        <dbReference type="ChEBI" id="CHEBI:30616"/>
    </ligand>
</feature>
<dbReference type="EC" id="2.7.4.9" evidence="2 11"/>
<evidence type="ECO:0000256" key="2">
    <source>
        <dbReference type="ARBA" id="ARBA00012980"/>
    </source>
</evidence>
<evidence type="ECO:0000256" key="10">
    <source>
        <dbReference type="ARBA" id="ARBA00048743"/>
    </source>
</evidence>
<evidence type="ECO:0000256" key="1">
    <source>
        <dbReference type="ARBA" id="ARBA00009776"/>
    </source>
</evidence>
<evidence type="ECO:0000256" key="4">
    <source>
        <dbReference type="ARBA" id="ARBA00022679"/>
    </source>
</evidence>
<evidence type="ECO:0000256" key="7">
    <source>
        <dbReference type="ARBA" id="ARBA00022777"/>
    </source>
</evidence>
<keyword evidence="4 11" id="KW-0808">Transferase</keyword>
<dbReference type="GO" id="GO:0004798">
    <property type="term" value="F:dTMP kinase activity"/>
    <property type="evidence" value="ECO:0007669"/>
    <property type="project" value="UniProtKB-EC"/>
</dbReference>
<dbReference type="Gene3D" id="3.40.50.300">
    <property type="entry name" value="P-loop containing nucleotide triphosphate hydrolases"/>
    <property type="match status" value="1"/>
</dbReference>
<evidence type="ECO:0000256" key="11">
    <source>
        <dbReference type="HAMAP-Rule" id="MF_00165"/>
    </source>
</evidence>
<evidence type="ECO:0000313" key="13">
    <source>
        <dbReference type="EMBL" id="UTC24148.1"/>
    </source>
</evidence>
<keyword evidence="6 11" id="KW-0547">Nucleotide-binding</keyword>
<feature type="domain" description="Thymidylate kinase-like" evidence="12">
    <location>
        <begin position="11"/>
        <end position="189"/>
    </location>
</feature>
<evidence type="ECO:0000256" key="9">
    <source>
        <dbReference type="ARBA" id="ARBA00029962"/>
    </source>
</evidence>
<dbReference type="PANTHER" id="PTHR10344">
    <property type="entry name" value="THYMIDYLATE KINASE"/>
    <property type="match status" value="1"/>
</dbReference>
<evidence type="ECO:0000256" key="6">
    <source>
        <dbReference type="ARBA" id="ARBA00022741"/>
    </source>
</evidence>
<keyword evidence="8 11" id="KW-0067">ATP-binding</keyword>
<evidence type="ECO:0000259" key="12">
    <source>
        <dbReference type="Pfam" id="PF02223"/>
    </source>
</evidence>
<proteinExistence type="inferred from homology"/>
<dbReference type="Pfam" id="PF02223">
    <property type="entry name" value="Thymidylate_kin"/>
    <property type="match status" value="1"/>
</dbReference>